<gene>
    <name evidence="2" type="ORF">QE375_001873</name>
</gene>
<protein>
    <submittedName>
        <fullName evidence="2">Uncharacterized protein</fullName>
    </submittedName>
</protein>
<feature type="region of interest" description="Disordered" evidence="1">
    <location>
        <begin position="1"/>
        <end position="64"/>
    </location>
</feature>
<comment type="caution">
    <text evidence="2">The sequence shown here is derived from an EMBL/GenBank/DDBJ whole genome shotgun (WGS) entry which is preliminary data.</text>
</comment>
<evidence type="ECO:0000313" key="2">
    <source>
        <dbReference type="EMBL" id="MDR6142319.1"/>
    </source>
</evidence>
<feature type="compositionally biased region" description="Basic and acidic residues" evidence="1">
    <location>
        <begin position="34"/>
        <end position="44"/>
    </location>
</feature>
<proteinExistence type="predicted"/>
<keyword evidence="3" id="KW-1185">Reference proteome</keyword>
<organism evidence="2 3">
    <name type="scientific">Microbacterium foliorum</name>
    <dbReference type="NCBI Taxonomy" id="104336"/>
    <lineage>
        <taxon>Bacteria</taxon>
        <taxon>Bacillati</taxon>
        <taxon>Actinomycetota</taxon>
        <taxon>Actinomycetes</taxon>
        <taxon>Micrococcales</taxon>
        <taxon>Microbacteriaceae</taxon>
        <taxon>Microbacterium</taxon>
    </lineage>
</organism>
<accession>A0ABU1HSM6</accession>
<evidence type="ECO:0000256" key="1">
    <source>
        <dbReference type="SAM" id="MobiDB-lite"/>
    </source>
</evidence>
<reference evidence="2 3" key="1">
    <citation type="submission" date="2023-08" db="EMBL/GenBank/DDBJ databases">
        <title>Functional and genomic diversity of the sorghum phyllosphere microbiome.</title>
        <authorList>
            <person name="Shade A."/>
        </authorList>
    </citation>
    <scope>NUCLEOTIDE SEQUENCE [LARGE SCALE GENOMIC DNA]</scope>
    <source>
        <strain evidence="2 3">SORGH_AS_0445</strain>
    </source>
</reference>
<dbReference type="Proteomes" id="UP001249291">
    <property type="component" value="Unassembled WGS sequence"/>
</dbReference>
<dbReference type="RefSeq" id="WP_042539859.1">
    <property type="nucleotide sequence ID" value="NZ_CP019892.1"/>
</dbReference>
<name>A0ABU1HSM6_9MICO</name>
<dbReference type="EMBL" id="JAVIZQ010000001">
    <property type="protein sequence ID" value="MDR6142319.1"/>
    <property type="molecule type" value="Genomic_DNA"/>
</dbReference>
<evidence type="ECO:0000313" key="3">
    <source>
        <dbReference type="Proteomes" id="UP001249291"/>
    </source>
</evidence>
<sequence>MTDERDPDAPRQKVVRIAGSRRARLTPVPGTDTDPERVVKDPQRPKGPKGPNDDQLMQDVPPHY</sequence>